<evidence type="ECO:0000256" key="5">
    <source>
        <dbReference type="ARBA" id="ARBA00022842"/>
    </source>
</evidence>
<keyword evidence="4 8" id="KW-0547">Nucleotide-binding</keyword>
<dbReference type="SUPFAM" id="SSF53448">
    <property type="entry name" value="Nucleotide-diphospho-sugar transferases"/>
    <property type="match status" value="1"/>
</dbReference>
<evidence type="ECO:0000256" key="2">
    <source>
        <dbReference type="ARBA" id="ARBA00022679"/>
    </source>
</evidence>
<feature type="domain" description="MobA-like NTP transferase" evidence="9">
    <location>
        <begin position="10"/>
        <end position="173"/>
    </location>
</feature>
<feature type="binding site" evidence="8">
    <location>
        <position position="109"/>
    </location>
    <ligand>
        <name>Mg(2+)</name>
        <dbReference type="ChEBI" id="CHEBI:18420"/>
    </ligand>
</feature>
<comment type="catalytic activity">
    <reaction evidence="8">
        <text>Mo-molybdopterin + GTP + H(+) = Mo-molybdopterin guanine dinucleotide + diphosphate</text>
        <dbReference type="Rhea" id="RHEA:34243"/>
        <dbReference type="ChEBI" id="CHEBI:15378"/>
        <dbReference type="ChEBI" id="CHEBI:33019"/>
        <dbReference type="ChEBI" id="CHEBI:37565"/>
        <dbReference type="ChEBI" id="CHEBI:71302"/>
        <dbReference type="ChEBI" id="CHEBI:71310"/>
        <dbReference type="EC" id="2.7.7.77"/>
    </reaction>
</comment>
<keyword evidence="2 8" id="KW-0808">Transferase</keyword>
<comment type="caution">
    <text evidence="10">The sequence shown here is derived from an EMBL/GenBank/DDBJ whole genome shotgun (WGS) entry which is preliminary data.</text>
</comment>
<evidence type="ECO:0000256" key="3">
    <source>
        <dbReference type="ARBA" id="ARBA00022723"/>
    </source>
</evidence>
<evidence type="ECO:0000259" key="9">
    <source>
        <dbReference type="Pfam" id="PF12804"/>
    </source>
</evidence>
<keyword evidence="11" id="KW-1185">Reference proteome</keyword>
<comment type="function">
    <text evidence="8">Transfers a GMP moiety from GTP to Mo-molybdopterin (Mo-MPT) cofactor (Moco or molybdenum cofactor) to form Mo-molybdopterin guanine dinucleotide (Mo-MGD) cofactor.</text>
</comment>
<dbReference type="GO" id="GO:0006777">
    <property type="term" value="P:Mo-molybdopterin cofactor biosynthetic process"/>
    <property type="evidence" value="ECO:0007669"/>
    <property type="project" value="UniProtKB-KW"/>
</dbReference>
<keyword evidence="3 8" id="KW-0479">Metal-binding</keyword>
<organism evidence="10 11">
    <name type="scientific">Simiduia aestuariiviva</name>
    <dbReference type="NCBI Taxonomy" id="1510459"/>
    <lineage>
        <taxon>Bacteria</taxon>
        <taxon>Pseudomonadati</taxon>
        <taxon>Pseudomonadota</taxon>
        <taxon>Gammaproteobacteria</taxon>
        <taxon>Cellvibrionales</taxon>
        <taxon>Cellvibrionaceae</taxon>
        <taxon>Simiduia</taxon>
    </lineage>
</organism>
<feature type="binding site" evidence="8">
    <location>
        <position position="77"/>
    </location>
    <ligand>
        <name>GTP</name>
        <dbReference type="ChEBI" id="CHEBI:37565"/>
    </ligand>
</feature>
<dbReference type="AlphaFoldDB" id="A0A839ULG6"/>
<dbReference type="EMBL" id="JACHXZ010000003">
    <property type="protein sequence ID" value="MBB3169014.1"/>
    <property type="molecule type" value="Genomic_DNA"/>
</dbReference>
<dbReference type="InterPro" id="IPR013482">
    <property type="entry name" value="Molybde_CF_guanTrfase"/>
</dbReference>
<dbReference type="EC" id="2.7.7.77" evidence="8"/>
<comment type="subunit">
    <text evidence="8">Monomer.</text>
</comment>
<dbReference type="GO" id="GO:0005525">
    <property type="term" value="F:GTP binding"/>
    <property type="evidence" value="ECO:0007669"/>
    <property type="project" value="UniProtKB-UniRule"/>
</dbReference>
<feature type="binding site" evidence="8">
    <location>
        <begin position="13"/>
        <end position="15"/>
    </location>
    <ligand>
        <name>GTP</name>
        <dbReference type="ChEBI" id="CHEBI:37565"/>
    </ligand>
</feature>
<keyword evidence="7 8" id="KW-0501">Molybdenum cofactor biosynthesis</keyword>
<gene>
    <name evidence="8" type="primary">mobA</name>
    <name evidence="10" type="ORF">FHS30_002222</name>
</gene>
<reference evidence="10 11" key="1">
    <citation type="submission" date="2020-08" db="EMBL/GenBank/DDBJ databases">
        <title>Genomic Encyclopedia of Type Strains, Phase III (KMG-III): the genomes of soil and plant-associated and newly described type strains.</title>
        <authorList>
            <person name="Whitman W."/>
        </authorList>
    </citation>
    <scope>NUCLEOTIDE SEQUENCE [LARGE SCALE GENOMIC DNA]</scope>
    <source>
        <strain evidence="10 11">CECT 8571</strain>
    </source>
</reference>
<dbReference type="Pfam" id="PF12804">
    <property type="entry name" value="NTP_transf_3"/>
    <property type="match status" value="1"/>
</dbReference>
<keyword evidence="1 8" id="KW-0963">Cytoplasm</keyword>
<accession>A0A839ULG6</accession>
<evidence type="ECO:0000256" key="8">
    <source>
        <dbReference type="HAMAP-Rule" id="MF_00316"/>
    </source>
</evidence>
<dbReference type="CDD" id="cd02503">
    <property type="entry name" value="MobA"/>
    <property type="match status" value="1"/>
</dbReference>
<dbReference type="Gene3D" id="3.90.550.10">
    <property type="entry name" value="Spore Coat Polysaccharide Biosynthesis Protein SpsA, Chain A"/>
    <property type="match status" value="1"/>
</dbReference>
<dbReference type="NCBIfam" id="TIGR02665">
    <property type="entry name" value="molyb_mobA"/>
    <property type="match status" value="1"/>
</dbReference>
<dbReference type="GO" id="GO:0061603">
    <property type="term" value="F:molybdenum cofactor guanylyltransferase activity"/>
    <property type="evidence" value="ECO:0007669"/>
    <property type="project" value="UniProtKB-EC"/>
</dbReference>
<keyword evidence="5 8" id="KW-0460">Magnesium</keyword>
<evidence type="ECO:0000256" key="4">
    <source>
        <dbReference type="ARBA" id="ARBA00022741"/>
    </source>
</evidence>
<dbReference type="PANTHER" id="PTHR19136">
    <property type="entry name" value="MOLYBDENUM COFACTOR GUANYLYLTRANSFERASE"/>
    <property type="match status" value="1"/>
</dbReference>
<feature type="binding site" evidence="8">
    <location>
        <position position="26"/>
    </location>
    <ligand>
        <name>GTP</name>
        <dbReference type="ChEBI" id="CHEBI:37565"/>
    </ligand>
</feature>
<comment type="similarity">
    <text evidence="8">Belongs to the MobA family.</text>
</comment>
<proteinExistence type="inferred from homology"/>
<name>A0A839ULG6_9GAMM</name>
<comment type="domain">
    <text evidence="8">The N-terminal domain determines nucleotide recognition and specific binding, while the C-terminal domain determines the specific binding to the target protein.</text>
</comment>
<keyword evidence="6 8" id="KW-0342">GTP-binding</keyword>
<evidence type="ECO:0000256" key="6">
    <source>
        <dbReference type="ARBA" id="ARBA00023134"/>
    </source>
</evidence>
<feature type="binding site" evidence="8">
    <location>
        <position position="54"/>
    </location>
    <ligand>
        <name>GTP</name>
        <dbReference type="ChEBI" id="CHEBI:37565"/>
    </ligand>
</feature>
<evidence type="ECO:0000313" key="11">
    <source>
        <dbReference type="Proteomes" id="UP000559987"/>
    </source>
</evidence>
<dbReference type="InterPro" id="IPR029044">
    <property type="entry name" value="Nucleotide-diphossugar_trans"/>
</dbReference>
<comment type="cofactor">
    <cofactor evidence="8">
        <name>Mg(2+)</name>
        <dbReference type="ChEBI" id="CHEBI:18420"/>
    </cofactor>
</comment>
<protein>
    <recommendedName>
        <fullName evidence="8">Molybdenum cofactor guanylyltransferase</fullName>
        <shortName evidence="8">MoCo guanylyltransferase</shortName>
        <ecNumber evidence="8">2.7.7.77</ecNumber>
    </recommendedName>
    <alternativeName>
        <fullName evidence="8">GTP:molybdopterin guanylyltransferase</fullName>
    </alternativeName>
    <alternativeName>
        <fullName evidence="8">Mo-MPT guanylyltransferase</fullName>
    </alternativeName>
    <alternativeName>
        <fullName evidence="8">Molybdopterin guanylyltransferase</fullName>
    </alternativeName>
    <alternativeName>
        <fullName evidence="8">Molybdopterin-guanine dinucleotide synthase</fullName>
        <shortName evidence="8">MGD synthase</shortName>
    </alternativeName>
</protein>
<dbReference type="InterPro" id="IPR025877">
    <property type="entry name" value="MobA-like_NTP_Trfase"/>
</dbReference>
<keyword evidence="10" id="KW-0548">Nucleotidyltransferase</keyword>
<dbReference type="GO" id="GO:0046872">
    <property type="term" value="F:metal ion binding"/>
    <property type="evidence" value="ECO:0007669"/>
    <property type="project" value="UniProtKB-KW"/>
</dbReference>
<dbReference type="GO" id="GO:0005737">
    <property type="term" value="C:cytoplasm"/>
    <property type="evidence" value="ECO:0007669"/>
    <property type="project" value="UniProtKB-SubCell"/>
</dbReference>
<dbReference type="HAMAP" id="MF_00316">
    <property type="entry name" value="MobA"/>
    <property type="match status" value="1"/>
</dbReference>
<feature type="binding site" evidence="8">
    <location>
        <position position="109"/>
    </location>
    <ligand>
        <name>GTP</name>
        <dbReference type="ChEBI" id="CHEBI:37565"/>
    </ligand>
</feature>
<sequence length="204" mass="21874">MNIPKENIAGLIIAGGTGQRMGGVDKCLLTLQGKPLLHYCHQRLASQVDTLALNANGSLNRFSHALADLPLMPMLPDSPPSAGPLSGIIAGLTWLQSLPHCWLLTAPADSPFFPDDLAARLSAGLGMKSTLAVASEQGQMHPLFGLWHKSLLPALQEAYRDDQHKLQHLVRELGGIQVDIADAGHGFFNINTAEDLARAKALMH</sequence>
<comment type="subcellular location">
    <subcellularLocation>
        <location evidence="8">Cytoplasm</location>
    </subcellularLocation>
</comment>
<dbReference type="RefSeq" id="WP_183910513.1">
    <property type="nucleotide sequence ID" value="NZ_JACHXZ010000003.1"/>
</dbReference>
<dbReference type="Proteomes" id="UP000559987">
    <property type="component" value="Unassembled WGS sequence"/>
</dbReference>
<dbReference type="PANTHER" id="PTHR19136:SF81">
    <property type="entry name" value="MOLYBDENUM COFACTOR GUANYLYLTRANSFERASE"/>
    <property type="match status" value="1"/>
</dbReference>
<evidence type="ECO:0000256" key="7">
    <source>
        <dbReference type="ARBA" id="ARBA00023150"/>
    </source>
</evidence>
<evidence type="ECO:0000256" key="1">
    <source>
        <dbReference type="ARBA" id="ARBA00022490"/>
    </source>
</evidence>
<evidence type="ECO:0000313" key="10">
    <source>
        <dbReference type="EMBL" id="MBB3169014.1"/>
    </source>
</evidence>